<dbReference type="InterPro" id="IPR028250">
    <property type="entry name" value="DsbDN"/>
</dbReference>
<keyword evidence="1" id="KW-0472">Membrane</keyword>
<protein>
    <submittedName>
        <fullName evidence="3">Disulphide bond corrector protein DsbC</fullName>
    </submittedName>
</protein>
<organism evidence="3 4">
    <name type="scientific">Methylocapsa palsarum</name>
    <dbReference type="NCBI Taxonomy" id="1612308"/>
    <lineage>
        <taxon>Bacteria</taxon>
        <taxon>Pseudomonadati</taxon>
        <taxon>Pseudomonadota</taxon>
        <taxon>Alphaproteobacteria</taxon>
        <taxon>Hyphomicrobiales</taxon>
        <taxon>Beijerinckiaceae</taxon>
        <taxon>Methylocapsa</taxon>
    </lineage>
</organism>
<evidence type="ECO:0000256" key="1">
    <source>
        <dbReference type="SAM" id="Phobius"/>
    </source>
</evidence>
<gene>
    <name evidence="3" type="ORF">SAMN05444581_103140</name>
</gene>
<sequence length="326" mass="34609">MQNKLKVVGGSGVIQLMQNFVQSPVGADLILAARNVKTFCFLVAVVALSVFMIGAKARCDPADGPWVLASKSSVRLIAGAPGRLPYGAGVEMRLDPGAITYWRTPGDAGAPPAFSFDGSENVANVTILFPAPKRIDEAGTEAFGYTGDVTFPLHIRPTDPALPVNLTMKMNFAVCERICLPNMVETKLTLLPEKAPSSLAGAGPASAIERAEEKVPVRLSETDRDKKVSIVRDPTASPPTWRLKLAEGANNVSGSQDGAADLFAEAPAGWYFETRKSGRPDEFLIVEAARPKTAAGTAAPVLLTLTQPRHSYEFAVELKPAAAIKP</sequence>
<accession>A0A1I3XHQ7</accession>
<evidence type="ECO:0000313" key="3">
    <source>
        <dbReference type="EMBL" id="SFK19063.1"/>
    </source>
</evidence>
<name>A0A1I3XHQ7_9HYPH</name>
<feature type="transmembrane region" description="Helical" evidence="1">
    <location>
        <begin position="38"/>
        <end position="55"/>
    </location>
</feature>
<dbReference type="Pfam" id="PF11412">
    <property type="entry name" value="DsbD_N"/>
    <property type="match status" value="1"/>
</dbReference>
<feature type="domain" description="Thiol:disulfide interchange protein DsbD N-terminal" evidence="2">
    <location>
        <begin position="89"/>
        <end position="189"/>
    </location>
</feature>
<dbReference type="Proteomes" id="UP000198755">
    <property type="component" value="Unassembled WGS sequence"/>
</dbReference>
<dbReference type="AlphaFoldDB" id="A0A1I3XHQ7"/>
<dbReference type="EMBL" id="FOSN01000003">
    <property type="protein sequence ID" value="SFK19063.1"/>
    <property type="molecule type" value="Genomic_DNA"/>
</dbReference>
<keyword evidence="1" id="KW-1133">Transmembrane helix</keyword>
<keyword evidence="1" id="KW-0812">Transmembrane</keyword>
<dbReference type="STRING" id="1612308.SAMN05444581_103140"/>
<proteinExistence type="predicted"/>
<reference evidence="3 4" key="1">
    <citation type="submission" date="2016-10" db="EMBL/GenBank/DDBJ databases">
        <authorList>
            <person name="de Groot N.N."/>
        </authorList>
    </citation>
    <scope>NUCLEOTIDE SEQUENCE [LARGE SCALE GENOMIC DNA]</scope>
    <source>
        <strain evidence="3 4">NE2</strain>
    </source>
</reference>
<evidence type="ECO:0000313" key="4">
    <source>
        <dbReference type="Proteomes" id="UP000198755"/>
    </source>
</evidence>
<evidence type="ECO:0000259" key="2">
    <source>
        <dbReference type="Pfam" id="PF11412"/>
    </source>
</evidence>
<keyword evidence="4" id="KW-1185">Reference proteome</keyword>